<reference evidence="1 2" key="1">
    <citation type="submission" date="2024-06" db="EMBL/GenBank/DDBJ databases">
        <title>Genomic Encyclopedia of Type Strains, Phase IV (KMG-IV): sequencing the most valuable type-strain genomes for metagenomic binning, comparative biology and taxonomic classification.</title>
        <authorList>
            <person name="Goeker M."/>
        </authorList>
    </citation>
    <scope>NUCLEOTIDE SEQUENCE [LARGE SCALE GENOMIC DNA]</scope>
    <source>
        <strain evidence="1 2">DSM 29780</strain>
    </source>
</reference>
<dbReference type="Proteomes" id="UP001549047">
    <property type="component" value="Unassembled WGS sequence"/>
</dbReference>
<name>A0ABV2ITK2_9HYPH</name>
<accession>A0ABV2ITK2</accession>
<evidence type="ECO:0000313" key="1">
    <source>
        <dbReference type="EMBL" id="MET3611731.1"/>
    </source>
</evidence>
<keyword evidence="2" id="KW-1185">Reference proteome</keyword>
<comment type="caution">
    <text evidence="1">The sequence shown here is derived from an EMBL/GenBank/DDBJ whole genome shotgun (WGS) entry which is preliminary data.</text>
</comment>
<dbReference type="EMBL" id="JBEPMB010000001">
    <property type="protein sequence ID" value="MET3611731.1"/>
    <property type="molecule type" value="Genomic_DNA"/>
</dbReference>
<evidence type="ECO:0000313" key="2">
    <source>
        <dbReference type="Proteomes" id="UP001549047"/>
    </source>
</evidence>
<protein>
    <submittedName>
        <fullName evidence="1">Uncharacterized protein</fullName>
    </submittedName>
</protein>
<proteinExistence type="predicted"/>
<sequence length="173" mass="19591">MSKVTCRWEPPLSSATFDQWVSELKRACSARSNVARARFGDASSLWPTPTKSLYCNRIELELSSAGMKFRDDPTQTGSQVALGKVARLWTHIWLLMKACGATPTRTFRFQSSHPLHISLQAGPRSSTGDLTFNPNFSDWVMGWKIGWTDPMRPVTEWSAWLQLMRGELLRLPC</sequence>
<gene>
    <name evidence="1" type="ORF">ABID16_000036</name>
</gene>
<organism evidence="1 2">
    <name type="scientific">Rhizobium aquaticum</name>
    <dbReference type="NCBI Taxonomy" id="1549636"/>
    <lineage>
        <taxon>Bacteria</taxon>
        <taxon>Pseudomonadati</taxon>
        <taxon>Pseudomonadota</taxon>
        <taxon>Alphaproteobacteria</taxon>
        <taxon>Hyphomicrobiales</taxon>
        <taxon>Rhizobiaceae</taxon>
        <taxon>Rhizobium/Agrobacterium group</taxon>
        <taxon>Rhizobium</taxon>
    </lineage>
</organism>